<evidence type="ECO:0008006" key="4">
    <source>
        <dbReference type="Google" id="ProtNLM"/>
    </source>
</evidence>
<reference evidence="2" key="1">
    <citation type="submission" date="2021-05" db="EMBL/GenBank/DDBJ databases">
        <authorList>
            <person name="Pietrasiak N."/>
            <person name="Ward R."/>
            <person name="Stajich J.E."/>
            <person name="Kurbessoian T."/>
        </authorList>
    </citation>
    <scope>NUCLEOTIDE SEQUENCE</scope>
    <source>
        <strain evidence="2">CPER-KK1</strain>
    </source>
</reference>
<evidence type="ECO:0000313" key="2">
    <source>
        <dbReference type="EMBL" id="MBW4549303.1"/>
    </source>
</evidence>
<comment type="caution">
    <text evidence="2">The sequence shown here is derived from an EMBL/GenBank/DDBJ whole genome shotgun (WGS) entry which is preliminary data.</text>
</comment>
<accession>A0A951PT34</accession>
<evidence type="ECO:0000313" key="3">
    <source>
        <dbReference type="Proteomes" id="UP000753908"/>
    </source>
</evidence>
<dbReference type="EMBL" id="JAHHIF010000091">
    <property type="protein sequence ID" value="MBW4549303.1"/>
    <property type="molecule type" value="Genomic_DNA"/>
</dbReference>
<dbReference type="PROSITE" id="PS51257">
    <property type="entry name" value="PROKAR_LIPOPROTEIN"/>
    <property type="match status" value="1"/>
</dbReference>
<gene>
    <name evidence="2" type="ORF">KME25_33580</name>
</gene>
<proteinExistence type="predicted"/>
<dbReference type="AlphaFoldDB" id="A0A951PT34"/>
<organism evidence="2 3">
    <name type="scientific">Symplocastrum torsivum CPER-KK1</name>
    <dbReference type="NCBI Taxonomy" id="450513"/>
    <lineage>
        <taxon>Bacteria</taxon>
        <taxon>Bacillati</taxon>
        <taxon>Cyanobacteriota</taxon>
        <taxon>Cyanophyceae</taxon>
        <taxon>Oscillatoriophycideae</taxon>
        <taxon>Oscillatoriales</taxon>
        <taxon>Microcoleaceae</taxon>
        <taxon>Symplocastrum</taxon>
    </lineage>
</organism>
<name>A0A951PT34_9CYAN</name>
<feature type="chain" id="PRO_5037145783" description="PEP-CTERM protein-sorting domain-containing protein" evidence="1">
    <location>
        <begin position="24"/>
        <end position="379"/>
    </location>
</feature>
<reference evidence="2" key="2">
    <citation type="journal article" date="2022" name="Microbiol. Resour. Announc.">
        <title>Metagenome Sequencing to Explore Phylogenomics of Terrestrial Cyanobacteria.</title>
        <authorList>
            <person name="Ward R.D."/>
            <person name="Stajich J.E."/>
            <person name="Johansen J.R."/>
            <person name="Huntemann M."/>
            <person name="Clum A."/>
            <person name="Foster B."/>
            <person name="Foster B."/>
            <person name="Roux S."/>
            <person name="Palaniappan K."/>
            <person name="Varghese N."/>
            <person name="Mukherjee S."/>
            <person name="Reddy T.B.K."/>
            <person name="Daum C."/>
            <person name="Copeland A."/>
            <person name="Chen I.A."/>
            <person name="Ivanova N.N."/>
            <person name="Kyrpides N.C."/>
            <person name="Shapiro N."/>
            <person name="Eloe-Fadrosh E.A."/>
            <person name="Pietrasiak N."/>
        </authorList>
    </citation>
    <scope>NUCLEOTIDE SEQUENCE</scope>
    <source>
        <strain evidence="2">CPER-KK1</strain>
    </source>
</reference>
<dbReference type="Proteomes" id="UP000753908">
    <property type="component" value="Unassembled WGS sequence"/>
</dbReference>
<keyword evidence="1" id="KW-0732">Signal</keyword>
<sequence length="379" mass="39932">MKRFFLLSISTACSISLSCLAKAQPSFAVAESESNNSFATREFLPSDTSTVDGQLSSEDLDFFTFSGLDAGSLFTAEITSDAFNPLLGLLDDSGSILAINDDKADDSVLSLITGTVPTNGNLNLAVSGLKDNSLTGDHFESGSYSLSLNTFTLPEPSINPTLINGGFETNDFTGWTTLGSTSIETAAFGSSPTEGTFEALLSTANITFADSILEAFLGLEAGSLNNLGNGISAQGSAIRQTFMAEAGDILTFDWNFLTNEVLVPPFNDFSFVSISSVSELADITFPSTVISQTTQFFQETDFQTVSFTIPTTGTYTLGLGVTDTVDNSIDSGLLIDNVKLHSVPEPTSVLSVLGFGALGAGSVLKRKQRQKAGQVKSSR</sequence>
<feature type="signal peptide" evidence="1">
    <location>
        <begin position="1"/>
        <end position="23"/>
    </location>
</feature>
<protein>
    <recommendedName>
        <fullName evidence="4">PEP-CTERM protein-sorting domain-containing protein</fullName>
    </recommendedName>
</protein>
<evidence type="ECO:0000256" key="1">
    <source>
        <dbReference type="SAM" id="SignalP"/>
    </source>
</evidence>
<dbReference type="Gene3D" id="2.60.120.380">
    <property type="match status" value="1"/>
</dbReference>